<dbReference type="Proteomes" id="UP000001745">
    <property type="component" value="Unassembled WGS sequence"/>
</dbReference>
<name>B8M333_TALSN</name>
<sequence>METVNKVVDAGYKAIWGEQNTNEQTTASNSQPTTSTGVTGIQSVDKVVEAGKKAIWGESTTDSQQQTSTSHGEEPVAGKRGLGTATDPYDAGNRDEQYDAPPVEAGGLPTSIPTSEQRNIETTDTSLNTPNMGSSSGTAVAGTEAAKDLKPSATGLRPDPAQPGNAADFTSRAVPDGGPGQTLKHTSKPFEEESQKLAKDLQNINVNDDKPKVHTVTGGVAVSRPNQAVHPKEDKEDSHSSSSDFSSGVVDNRGQDKTQGQGQSPKSKTSKLEKVKSKLHLGNHSPKASK</sequence>
<feature type="compositionally biased region" description="Basic and acidic residues" evidence="1">
    <location>
        <begin position="188"/>
        <end position="199"/>
    </location>
</feature>
<organism evidence="2 3">
    <name type="scientific">Talaromyces stipitatus (strain ATCC 10500 / CBS 375.48 / QM 6759 / NRRL 1006)</name>
    <name type="common">Penicillium stipitatum</name>
    <dbReference type="NCBI Taxonomy" id="441959"/>
    <lineage>
        <taxon>Eukaryota</taxon>
        <taxon>Fungi</taxon>
        <taxon>Dikarya</taxon>
        <taxon>Ascomycota</taxon>
        <taxon>Pezizomycotina</taxon>
        <taxon>Eurotiomycetes</taxon>
        <taxon>Eurotiomycetidae</taxon>
        <taxon>Eurotiales</taxon>
        <taxon>Trichocomaceae</taxon>
        <taxon>Talaromyces</taxon>
        <taxon>Talaromyces sect. Talaromyces</taxon>
    </lineage>
</organism>
<feature type="compositionally biased region" description="Polar residues" evidence="1">
    <location>
        <begin position="111"/>
        <end position="138"/>
    </location>
</feature>
<dbReference type="AlphaFoldDB" id="B8M333"/>
<dbReference type="InParanoid" id="B8M333"/>
<dbReference type="OMA" id="NEDPTAH"/>
<dbReference type="PhylomeDB" id="B8M333"/>
<dbReference type="HOGENOM" id="CLU_960356_0_0_1"/>
<protein>
    <submittedName>
        <fullName evidence="2">Solid-state culture expressed protein (Aos23), putative</fullName>
    </submittedName>
</protein>
<feature type="compositionally biased region" description="Basic and acidic residues" evidence="1">
    <location>
        <begin position="230"/>
        <end position="239"/>
    </location>
</feature>
<dbReference type="VEuPathDB" id="FungiDB:TSTA_092540"/>
<feature type="compositionally biased region" description="Polar residues" evidence="1">
    <location>
        <begin position="18"/>
        <end position="42"/>
    </location>
</feature>
<keyword evidence="3" id="KW-1185">Reference proteome</keyword>
<dbReference type="EMBL" id="EQ962653">
    <property type="protein sequence ID" value="EED22009.1"/>
    <property type="molecule type" value="Genomic_DNA"/>
</dbReference>
<gene>
    <name evidence="2" type="ORF">TSTA_092540</name>
</gene>
<evidence type="ECO:0000256" key="1">
    <source>
        <dbReference type="SAM" id="MobiDB-lite"/>
    </source>
</evidence>
<evidence type="ECO:0000313" key="2">
    <source>
        <dbReference type="EMBL" id="EED22009.1"/>
    </source>
</evidence>
<dbReference type="STRING" id="441959.B8M333"/>
<dbReference type="OrthoDB" id="5388207at2759"/>
<dbReference type="eggNOG" id="ENOG502RNWB">
    <property type="taxonomic scope" value="Eukaryota"/>
</dbReference>
<evidence type="ECO:0000313" key="3">
    <source>
        <dbReference type="Proteomes" id="UP000001745"/>
    </source>
</evidence>
<feature type="compositionally biased region" description="Basic residues" evidence="1">
    <location>
        <begin position="277"/>
        <end position="290"/>
    </location>
</feature>
<feature type="compositionally biased region" description="Low complexity" evidence="1">
    <location>
        <begin position="59"/>
        <end position="70"/>
    </location>
</feature>
<dbReference type="RefSeq" id="XP_002478972.1">
    <property type="nucleotide sequence ID" value="XM_002478927.1"/>
</dbReference>
<accession>B8M333</accession>
<reference evidence="3" key="1">
    <citation type="journal article" date="2015" name="Genome Announc.">
        <title>Genome sequence of the AIDS-associated pathogen Penicillium marneffei (ATCC18224) and its near taxonomic relative Talaromyces stipitatus (ATCC10500).</title>
        <authorList>
            <person name="Nierman W.C."/>
            <person name="Fedorova-Abrams N.D."/>
            <person name="Andrianopoulos A."/>
        </authorList>
    </citation>
    <scope>NUCLEOTIDE SEQUENCE [LARGE SCALE GENOMIC DNA]</scope>
    <source>
        <strain evidence="3">ATCC 10500 / CBS 375.48 / QM 6759 / NRRL 1006</strain>
    </source>
</reference>
<feature type="compositionally biased region" description="Polar residues" evidence="1">
    <location>
        <begin position="257"/>
        <end position="267"/>
    </location>
</feature>
<dbReference type="GeneID" id="8109507"/>
<feature type="region of interest" description="Disordered" evidence="1">
    <location>
        <begin position="13"/>
        <end position="290"/>
    </location>
</feature>
<proteinExistence type="predicted"/>